<dbReference type="Proteomes" id="UP000789920">
    <property type="component" value="Unassembled WGS sequence"/>
</dbReference>
<reference evidence="1" key="1">
    <citation type="submission" date="2021-06" db="EMBL/GenBank/DDBJ databases">
        <authorList>
            <person name="Kallberg Y."/>
            <person name="Tangrot J."/>
            <person name="Rosling A."/>
        </authorList>
    </citation>
    <scope>NUCLEOTIDE SEQUENCE</scope>
    <source>
        <strain evidence="1">MA461A</strain>
    </source>
</reference>
<name>A0ACA9R8X3_9GLOM</name>
<sequence>CINNCDGRLEEAKLRAEYCTANKTKLCCAYLEKCENFKKSFPKDIVEEILALPVPEDKINIDSESIPIKRQRSSTSTVSSINSISSNSM</sequence>
<evidence type="ECO:0000313" key="2">
    <source>
        <dbReference type="Proteomes" id="UP000789920"/>
    </source>
</evidence>
<protein>
    <submittedName>
        <fullName evidence="1">33301_t:CDS:1</fullName>
    </submittedName>
</protein>
<comment type="caution">
    <text evidence="1">The sequence shown here is derived from an EMBL/GenBank/DDBJ whole genome shotgun (WGS) entry which is preliminary data.</text>
</comment>
<dbReference type="EMBL" id="CAJVQC010046036">
    <property type="protein sequence ID" value="CAG8782375.1"/>
    <property type="molecule type" value="Genomic_DNA"/>
</dbReference>
<keyword evidence="2" id="KW-1185">Reference proteome</keyword>
<organism evidence="1 2">
    <name type="scientific">Racocetra persica</name>
    <dbReference type="NCBI Taxonomy" id="160502"/>
    <lineage>
        <taxon>Eukaryota</taxon>
        <taxon>Fungi</taxon>
        <taxon>Fungi incertae sedis</taxon>
        <taxon>Mucoromycota</taxon>
        <taxon>Glomeromycotina</taxon>
        <taxon>Glomeromycetes</taxon>
        <taxon>Diversisporales</taxon>
        <taxon>Gigasporaceae</taxon>
        <taxon>Racocetra</taxon>
    </lineage>
</organism>
<accession>A0ACA9R8X3</accession>
<feature type="non-terminal residue" evidence="1">
    <location>
        <position position="1"/>
    </location>
</feature>
<proteinExistence type="predicted"/>
<feature type="non-terminal residue" evidence="1">
    <location>
        <position position="89"/>
    </location>
</feature>
<evidence type="ECO:0000313" key="1">
    <source>
        <dbReference type="EMBL" id="CAG8782375.1"/>
    </source>
</evidence>
<gene>
    <name evidence="1" type="ORF">RPERSI_LOCUS17789</name>
</gene>